<feature type="non-terminal residue" evidence="1">
    <location>
        <position position="81"/>
    </location>
</feature>
<accession>A0A5J4V300</accession>
<protein>
    <submittedName>
        <fullName evidence="1">Uncharacterized protein</fullName>
    </submittedName>
</protein>
<evidence type="ECO:0000313" key="2">
    <source>
        <dbReference type="Proteomes" id="UP000324800"/>
    </source>
</evidence>
<organism evidence="1 2">
    <name type="scientific">Streblomastix strix</name>
    <dbReference type="NCBI Taxonomy" id="222440"/>
    <lineage>
        <taxon>Eukaryota</taxon>
        <taxon>Metamonada</taxon>
        <taxon>Preaxostyla</taxon>
        <taxon>Oxymonadida</taxon>
        <taxon>Streblomastigidae</taxon>
        <taxon>Streblomastix</taxon>
    </lineage>
</organism>
<reference evidence="1 2" key="1">
    <citation type="submission" date="2019-03" db="EMBL/GenBank/DDBJ databases">
        <title>Single cell metagenomics reveals metabolic interactions within the superorganism composed of flagellate Streblomastix strix and complex community of Bacteroidetes bacteria on its surface.</title>
        <authorList>
            <person name="Treitli S.C."/>
            <person name="Kolisko M."/>
            <person name="Husnik F."/>
            <person name="Keeling P."/>
            <person name="Hampl V."/>
        </authorList>
    </citation>
    <scope>NUCLEOTIDE SEQUENCE [LARGE SCALE GENOMIC DNA]</scope>
    <source>
        <strain evidence="1">ST1C</strain>
    </source>
</reference>
<dbReference type="EMBL" id="SNRW01010532">
    <property type="protein sequence ID" value="KAA6376425.1"/>
    <property type="molecule type" value="Genomic_DNA"/>
</dbReference>
<name>A0A5J4V300_9EUKA</name>
<evidence type="ECO:0000313" key="1">
    <source>
        <dbReference type="EMBL" id="KAA6376425.1"/>
    </source>
</evidence>
<sequence>MQLIESKIHKLERVFTALRKACERSAAETKLRIYECLIDMKSYIEWISESNSLLRAELDKQLGKETHQMEENELESENEKV</sequence>
<gene>
    <name evidence="1" type="ORF">EZS28_028047</name>
</gene>
<dbReference type="Proteomes" id="UP000324800">
    <property type="component" value="Unassembled WGS sequence"/>
</dbReference>
<dbReference type="AlphaFoldDB" id="A0A5J4V300"/>
<proteinExistence type="predicted"/>
<comment type="caution">
    <text evidence="1">The sequence shown here is derived from an EMBL/GenBank/DDBJ whole genome shotgun (WGS) entry which is preliminary data.</text>
</comment>